<evidence type="ECO:0000256" key="5">
    <source>
        <dbReference type="RuleBase" id="RU361267"/>
    </source>
</evidence>
<dbReference type="RefSeq" id="XP_003144017.1">
    <property type="nucleotide sequence ID" value="XM_003143969.2"/>
</dbReference>
<dbReference type="FunCoup" id="A0A1S0TVD4">
    <property type="interactions" value="551"/>
</dbReference>
<evidence type="ECO:0000256" key="4">
    <source>
        <dbReference type="ARBA" id="ARBA00023315"/>
    </source>
</evidence>
<dbReference type="GO" id="GO:0003841">
    <property type="term" value="F:1-acylglycerol-3-phosphate O-acyltransferase activity"/>
    <property type="evidence" value="ECO:0007669"/>
    <property type="project" value="UniProtKB-UniRule"/>
</dbReference>
<proteinExistence type="inferred from homology"/>
<dbReference type="SMART" id="SM00563">
    <property type="entry name" value="PlsC"/>
    <property type="match status" value="1"/>
</dbReference>
<dbReference type="CDD" id="cd07989">
    <property type="entry name" value="LPLAT_AGPAT-like"/>
    <property type="match status" value="1"/>
</dbReference>
<name>A0A1S0TVD4_LOALO</name>
<comment type="similarity">
    <text evidence="2 5">Belongs to the 1-acyl-sn-glycerol-3-phosphate acyltransferase family.</text>
</comment>
<accession>A0A1S0TVD4</accession>
<comment type="domain">
    <text evidence="5">The HXXXXD motif is essential for acyltransferase activity and may constitute the binding site for the phosphate moiety of the glycerol-3-phosphate.</text>
</comment>
<keyword evidence="5" id="KW-1208">Phospholipid metabolism</keyword>
<organism evidence="7">
    <name type="scientific">Loa loa</name>
    <name type="common">Eye worm</name>
    <name type="synonym">Filaria loa</name>
    <dbReference type="NCBI Taxonomy" id="7209"/>
    <lineage>
        <taxon>Eukaryota</taxon>
        <taxon>Metazoa</taxon>
        <taxon>Ecdysozoa</taxon>
        <taxon>Nematoda</taxon>
        <taxon>Chromadorea</taxon>
        <taxon>Rhabditida</taxon>
        <taxon>Spirurina</taxon>
        <taxon>Spiruromorpha</taxon>
        <taxon>Filarioidea</taxon>
        <taxon>Onchocercidae</taxon>
        <taxon>Loa</taxon>
    </lineage>
</organism>
<dbReference type="InParanoid" id="A0A1S0TVD4"/>
<evidence type="ECO:0000256" key="2">
    <source>
        <dbReference type="ARBA" id="ARBA00008655"/>
    </source>
</evidence>
<dbReference type="CTD" id="9945866"/>
<evidence type="ECO:0000256" key="1">
    <source>
        <dbReference type="ARBA" id="ARBA00004728"/>
    </source>
</evidence>
<keyword evidence="5" id="KW-0444">Lipid biosynthesis</keyword>
<keyword evidence="3 5" id="KW-0808">Transferase</keyword>
<dbReference type="GO" id="GO:0005783">
    <property type="term" value="C:endoplasmic reticulum"/>
    <property type="evidence" value="ECO:0007669"/>
    <property type="project" value="TreeGrafter"/>
</dbReference>
<dbReference type="EMBL" id="JH712712">
    <property type="protein sequence ID" value="EFO20052.1"/>
    <property type="molecule type" value="Genomic_DNA"/>
</dbReference>
<evidence type="ECO:0000313" key="7">
    <source>
        <dbReference type="EMBL" id="EFO20052.1"/>
    </source>
</evidence>
<protein>
    <recommendedName>
        <fullName evidence="5">1-acyl-sn-glycerol-3-phosphate acyltransferase</fullName>
        <ecNumber evidence="5">2.3.1.51</ecNumber>
    </recommendedName>
</protein>
<dbReference type="Pfam" id="PF01553">
    <property type="entry name" value="Acyltransferase"/>
    <property type="match status" value="1"/>
</dbReference>
<keyword evidence="4 5" id="KW-0012">Acyltransferase</keyword>
<dbReference type="GO" id="GO:0016020">
    <property type="term" value="C:membrane"/>
    <property type="evidence" value="ECO:0007669"/>
    <property type="project" value="InterPro"/>
</dbReference>
<feature type="domain" description="Phospholipid/glycerol acyltransferase" evidence="6">
    <location>
        <begin position="101"/>
        <end position="215"/>
    </location>
</feature>
<dbReference type="AlphaFoldDB" id="A0A1S0TVD4"/>
<dbReference type="SUPFAM" id="SSF69593">
    <property type="entry name" value="Glycerol-3-phosphate (1)-acyltransferase"/>
    <property type="match status" value="1"/>
</dbReference>
<reference evidence="7" key="1">
    <citation type="submission" date="2012-04" db="EMBL/GenBank/DDBJ databases">
        <title>The Genome Sequence of Loa loa.</title>
        <authorList>
            <consortium name="The Broad Institute Genome Sequencing Platform"/>
            <consortium name="Broad Institute Genome Sequencing Center for Infectious Disease"/>
            <person name="Nutman T.B."/>
            <person name="Fink D.L."/>
            <person name="Russ C."/>
            <person name="Young S."/>
            <person name="Zeng Q."/>
            <person name="Gargeya S."/>
            <person name="Alvarado L."/>
            <person name="Berlin A."/>
            <person name="Chapman S.B."/>
            <person name="Chen Z."/>
            <person name="Freedman E."/>
            <person name="Gellesch M."/>
            <person name="Goldberg J."/>
            <person name="Griggs A."/>
            <person name="Gujja S."/>
            <person name="Heilman E.R."/>
            <person name="Heiman D."/>
            <person name="Howarth C."/>
            <person name="Mehta T."/>
            <person name="Neiman D."/>
            <person name="Pearson M."/>
            <person name="Roberts A."/>
            <person name="Saif S."/>
            <person name="Shea T."/>
            <person name="Shenoy N."/>
            <person name="Sisk P."/>
            <person name="Stolte C."/>
            <person name="Sykes S."/>
            <person name="White J."/>
            <person name="Yandava C."/>
            <person name="Haas B."/>
            <person name="Henn M.R."/>
            <person name="Nusbaum C."/>
            <person name="Birren B."/>
        </authorList>
    </citation>
    <scope>NUCLEOTIDE SEQUENCE [LARGE SCALE GENOMIC DNA]</scope>
</reference>
<evidence type="ECO:0000259" key="6">
    <source>
        <dbReference type="SMART" id="SM00563"/>
    </source>
</evidence>
<dbReference type="PANTHER" id="PTHR10434:SF10">
    <property type="entry name" value="1-ACYL-SN-GLYCEROL-3-PHOSPHATE ACYLTRANSFERASE ACL-1-RELATED"/>
    <property type="match status" value="1"/>
</dbReference>
<dbReference type="GeneID" id="9945866"/>
<dbReference type="InterPro" id="IPR002123">
    <property type="entry name" value="Plipid/glycerol_acylTrfase"/>
</dbReference>
<dbReference type="EC" id="2.3.1.51" evidence="5"/>
<keyword evidence="5" id="KW-0443">Lipid metabolism</keyword>
<dbReference type="InterPro" id="IPR004552">
    <property type="entry name" value="AGP_acyltrans"/>
</dbReference>
<sequence>MHVNQCMDFSSTTQLCLTSFLEYGVRAEYPEYPDFCVLYIWSFVDYFSKIQVLLQSNPLYDLSDDGWNNWHTFRAFQLLTFWCGLSYEIRNRNFIEIDNSFIVVANHQTLLDVLTLTHVWPENCVVLLKSSLKFMPGFNVCAYLCEAIFIDRFNKAASHKSVEQAICAVRNYRKIWIFPEGTRNTSGTMLPFKKGAFIIARAANVPIVPVVISSYQSFYCKDEYKFDYGGRVIIEILPAIDPFAYSDIDSMSEECHKQMENVYRKISNELYSK</sequence>
<evidence type="ECO:0000256" key="3">
    <source>
        <dbReference type="ARBA" id="ARBA00022679"/>
    </source>
</evidence>
<comment type="pathway">
    <text evidence="1">Phospholipid metabolism; CDP-diacylglycerol biosynthesis; CDP-diacylglycerol from sn-glycerol 3-phosphate: step 2/3.</text>
</comment>
<dbReference type="OrthoDB" id="202234at2759"/>
<dbReference type="OMA" id="WPENCVV"/>
<dbReference type="GO" id="GO:0006654">
    <property type="term" value="P:phosphatidic acid biosynthetic process"/>
    <property type="evidence" value="ECO:0007669"/>
    <property type="project" value="TreeGrafter"/>
</dbReference>
<dbReference type="PANTHER" id="PTHR10434">
    <property type="entry name" value="1-ACYL-SN-GLYCEROL-3-PHOSPHATE ACYLTRANSFERASE"/>
    <property type="match status" value="1"/>
</dbReference>
<comment type="catalytic activity">
    <reaction evidence="5">
        <text>a 1-acyl-sn-glycero-3-phosphate + an acyl-CoA = a 1,2-diacyl-sn-glycero-3-phosphate + CoA</text>
        <dbReference type="Rhea" id="RHEA:19709"/>
        <dbReference type="ChEBI" id="CHEBI:57287"/>
        <dbReference type="ChEBI" id="CHEBI:57970"/>
        <dbReference type="ChEBI" id="CHEBI:58342"/>
        <dbReference type="ChEBI" id="CHEBI:58608"/>
        <dbReference type="EC" id="2.3.1.51"/>
    </reaction>
</comment>
<keyword evidence="5" id="KW-0594">Phospholipid biosynthesis</keyword>
<gene>
    <name evidence="7" type="ORF">LOAG_08437</name>
</gene>
<dbReference type="KEGG" id="loa:LOAG_08437"/>
<dbReference type="NCBIfam" id="TIGR00530">
    <property type="entry name" value="AGP_acyltrn"/>
    <property type="match status" value="1"/>
</dbReference>